<dbReference type="STRING" id="61424.A0A2T9Y1S8"/>
<keyword evidence="1 9" id="KW-0808">Transferase</keyword>
<dbReference type="InterPro" id="IPR002139">
    <property type="entry name" value="Ribo/fructo_kinase"/>
</dbReference>
<keyword evidence="3 9" id="KW-0547">Nucleotide-binding</keyword>
<dbReference type="GO" id="GO:0005524">
    <property type="term" value="F:ATP binding"/>
    <property type="evidence" value="ECO:0007669"/>
    <property type="project" value="UniProtKB-UniRule"/>
</dbReference>
<dbReference type="InterPro" id="IPR011611">
    <property type="entry name" value="PfkB_dom"/>
</dbReference>
<comment type="cofactor">
    <cofactor evidence="9">
        <name>Mg(2+)</name>
        <dbReference type="ChEBI" id="CHEBI:18420"/>
    </cofactor>
    <text evidence="9">Requires a divalent cation, most likely magnesium in vivo, as an electrophilic catalyst to aid phosphoryl group transfer. It is the chelate of the metal and the nucleotide that is the actual substrate.</text>
</comment>
<comment type="caution">
    <text evidence="9">Lacks conserved residue(s) required for the propagation of feature annotation.</text>
</comment>
<feature type="binding site" evidence="9">
    <location>
        <begin position="278"/>
        <end position="279"/>
    </location>
    <ligand>
        <name>ATP</name>
        <dbReference type="ChEBI" id="CHEBI:30616"/>
    </ligand>
</feature>
<feature type="binding site" evidence="9">
    <location>
        <begin position="10"/>
        <end position="12"/>
    </location>
    <ligand>
        <name>substrate</name>
    </ligand>
</feature>
<feature type="binding site" evidence="9">
    <location>
        <position position="275"/>
    </location>
    <ligand>
        <name>K(+)</name>
        <dbReference type="ChEBI" id="CHEBI:29103"/>
    </ligand>
</feature>
<feature type="binding site" evidence="9">
    <location>
        <begin position="234"/>
        <end position="239"/>
    </location>
    <ligand>
        <name>ATP</name>
        <dbReference type="ChEBI" id="CHEBI:30616"/>
    </ligand>
</feature>
<comment type="subcellular location">
    <subcellularLocation>
        <location evidence="9">Cytoplasm</location>
    </subcellularLocation>
    <subcellularLocation>
        <location evidence="9">Nucleus</location>
    </subcellularLocation>
</comment>
<feature type="binding site" evidence="9">
    <location>
        <position position="329"/>
    </location>
    <ligand>
        <name>K(+)</name>
        <dbReference type="ChEBI" id="CHEBI:29103"/>
    </ligand>
</feature>
<evidence type="ECO:0000259" key="10">
    <source>
        <dbReference type="Pfam" id="PF00294"/>
    </source>
</evidence>
<keyword evidence="5 9" id="KW-0067">ATP-binding</keyword>
<comment type="catalytic activity">
    <reaction evidence="9">
        <text>D-ribose + ATP = D-ribose 5-phosphate + ADP + H(+)</text>
        <dbReference type="Rhea" id="RHEA:13697"/>
        <dbReference type="ChEBI" id="CHEBI:15378"/>
        <dbReference type="ChEBI" id="CHEBI:30616"/>
        <dbReference type="ChEBI" id="CHEBI:47013"/>
        <dbReference type="ChEBI" id="CHEBI:78346"/>
        <dbReference type="ChEBI" id="CHEBI:456216"/>
        <dbReference type="EC" id="2.7.1.15"/>
    </reaction>
</comment>
<gene>
    <name evidence="11" type="ORF">BB559_006576</name>
</gene>
<dbReference type="GO" id="GO:0019303">
    <property type="term" value="P:D-ribose catabolic process"/>
    <property type="evidence" value="ECO:0007669"/>
    <property type="project" value="UniProtKB-UniRule"/>
</dbReference>
<evidence type="ECO:0000313" key="12">
    <source>
        <dbReference type="Proteomes" id="UP000245699"/>
    </source>
</evidence>
<feature type="binding site" evidence="9">
    <location>
        <position position="326"/>
    </location>
    <ligand>
        <name>K(+)</name>
        <dbReference type="ChEBI" id="CHEBI:29103"/>
    </ligand>
</feature>
<keyword evidence="2 9" id="KW-0479">Metal-binding</keyword>
<keyword evidence="8 9" id="KW-0119">Carbohydrate metabolism</keyword>
<reference evidence="11 12" key="1">
    <citation type="journal article" date="2018" name="MBio">
        <title>Comparative Genomics Reveals the Core Gene Toolbox for the Fungus-Insect Symbiosis.</title>
        <authorList>
            <person name="Wang Y."/>
            <person name="Stata M."/>
            <person name="Wang W."/>
            <person name="Stajich J.E."/>
            <person name="White M.M."/>
            <person name="Moncalvo J.M."/>
        </authorList>
    </citation>
    <scope>NUCLEOTIDE SEQUENCE [LARGE SCALE GENOMIC DNA]</scope>
    <source>
        <strain evidence="11 12">AUS-77-4</strain>
    </source>
</reference>
<evidence type="ECO:0000256" key="6">
    <source>
        <dbReference type="ARBA" id="ARBA00022842"/>
    </source>
</evidence>
<dbReference type="Gene3D" id="3.40.1190.20">
    <property type="match status" value="1"/>
</dbReference>
<comment type="caution">
    <text evidence="11">The sequence shown here is derived from an EMBL/GenBank/DDBJ whole genome shotgun (WGS) entry which is preliminary data.</text>
</comment>
<keyword evidence="9" id="KW-0963">Cytoplasm</keyword>
<dbReference type="InterPro" id="IPR011877">
    <property type="entry name" value="Ribokinase"/>
</dbReference>
<dbReference type="OrthoDB" id="415590at2759"/>
<feature type="binding site" evidence="9">
    <location>
        <position position="186"/>
    </location>
    <ligand>
        <name>ATP</name>
        <dbReference type="ChEBI" id="CHEBI:30616"/>
    </ligand>
</feature>
<feature type="binding site" evidence="9">
    <location>
        <position position="139"/>
    </location>
    <ligand>
        <name>substrate</name>
    </ligand>
</feature>
<evidence type="ECO:0000256" key="9">
    <source>
        <dbReference type="HAMAP-Rule" id="MF_03215"/>
    </source>
</evidence>
<evidence type="ECO:0000313" key="11">
    <source>
        <dbReference type="EMBL" id="PVU86278.1"/>
    </source>
</evidence>
<feature type="binding site" evidence="9">
    <location>
        <begin position="38"/>
        <end position="42"/>
    </location>
    <ligand>
        <name>substrate</name>
    </ligand>
</feature>
<evidence type="ECO:0000256" key="3">
    <source>
        <dbReference type="ARBA" id="ARBA00022741"/>
    </source>
</evidence>
<evidence type="ECO:0000256" key="1">
    <source>
        <dbReference type="ARBA" id="ARBA00022679"/>
    </source>
</evidence>
<dbReference type="SUPFAM" id="SSF53613">
    <property type="entry name" value="Ribokinase-like"/>
    <property type="match status" value="1"/>
</dbReference>
<dbReference type="InterPro" id="IPR029056">
    <property type="entry name" value="Ribokinase-like"/>
</dbReference>
<comment type="subunit">
    <text evidence="9">Homodimer.</text>
</comment>
<dbReference type="PRINTS" id="PR00990">
    <property type="entry name" value="RIBOKINASE"/>
</dbReference>
<organism evidence="11 12">
    <name type="scientific">Furculomyces boomerangus</name>
    <dbReference type="NCBI Taxonomy" id="61424"/>
    <lineage>
        <taxon>Eukaryota</taxon>
        <taxon>Fungi</taxon>
        <taxon>Fungi incertae sedis</taxon>
        <taxon>Zoopagomycota</taxon>
        <taxon>Kickxellomycotina</taxon>
        <taxon>Harpellomycetes</taxon>
        <taxon>Harpellales</taxon>
        <taxon>Harpellaceae</taxon>
        <taxon>Furculomyces</taxon>
    </lineage>
</organism>
<dbReference type="GO" id="GO:0004747">
    <property type="term" value="F:ribokinase activity"/>
    <property type="evidence" value="ECO:0007669"/>
    <property type="project" value="UniProtKB-UniRule"/>
</dbReference>
<keyword evidence="7 9" id="KW-0630">Potassium</keyword>
<feature type="binding site" evidence="9">
    <location>
        <position position="320"/>
    </location>
    <ligand>
        <name>ATP</name>
        <dbReference type="ChEBI" id="CHEBI:30616"/>
    </ligand>
</feature>
<dbReference type="Pfam" id="PF00294">
    <property type="entry name" value="PfkB"/>
    <property type="match status" value="1"/>
</dbReference>
<feature type="active site" description="Proton acceptor" evidence="9">
    <location>
        <position position="279"/>
    </location>
</feature>
<dbReference type="PANTHER" id="PTHR10584:SF166">
    <property type="entry name" value="RIBOKINASE"/>
    <property type="match status" value="1"/>
</dbReference>
<feature type="domain" description="Carbohydrate kinase PfkB" evidence="10">
    <location>
        <begin position="2"/>
        <end position="338"/>
    </location>
</feature>
<evidence type="ECO:0000256" key="8">
    <source>
        <dbReference type="ARBA" id="ARBA00023277"/>
    </source>
</evidence>
<evidence type="ECO:0000256" key="4">
    <source>
        <dbReference type="ARBA" id="ARBA00022777"/>
    </source>
</evidence>
<name>A0A2T9Y1S8_9FUNG</name>
<dbReference type="GO" id="GO:0046872">
    <property type="term" value="F:metal ion binding"/>
    <property type="evidence" value="ECO:0007669"/>
    <property type="project" value="UniProtKB-KW"/>
</dbReference>
<comment type="pathway">
    <text evidence="9">Carbohydrate metabolism; D-ribose degradation; D-ribose 5-phosphate from beta-D-ribopyranose: step 2/2.</text>
</comment>
<dbReference type="PANTHER" id="PTHR10584">
    <property type="entry name" value="SUGAR KINASE"/>
    <property type="match status" value="1"/>
</dbReference>
<keyword evidence="12" id="KW-1185">Reference proteome</keyword>
<evidence type="ECO:0000256" key="7">
    <source>
        <dbReference type="ARBA" id="ARBA00022958"/>
    </source>
</evidence>
<protein>
    <recommendedName>
        <fullName evidence="9">Ribokinase</fullName>
        <shortName evidence="9">RK</shortName>
        <ecNumber evidence="9">2.7.1.15</ecNumber>
    </recommendedName>
</protein>
<dbReference type="UniPathway" id="UPA00916">
    <property type="reaction ID" value="UER00889"/>
</dbReference>
<feature type="binding site" evidence="9">
    <location>
        <position position="279"/>
    </location>
    <ligand>
        <name>substrate</name>
    </ligand>
</feature>
<keyword evidence="9" id="KW-0539">Nucleus</keyword>
<feature type="binding site" evidence="9">
    <location>
        <position position="273"/>
    </location>
    <ligand>
        <name>K(+)</name>
        <dbReference type="ChEBI" id="CHEBI:29103"/>
    </ligand>
</feature>
<proteinExistence type="inferred from homology"/>
<dbReference type="Proteomes" id="UP000245699">
    <property type="component" value="Unassembled WGS sequence"/>
</dbReference>
<dbReference type="GO" id="GO:0005737">
    <property type="term" value="C:cytoplasm"/>
    <property type="evidence" value="ECO:0007669"/>
    <property type="project" value="UniProtKB-SubCell"/>
</dbReference>
<comment type="similarity">
    <text evidence="9">Belongs to the carbohydrate kinase PfkB family. Ribokinase subfamily.</text>
</comment>
<dbReference type="EC" id="2.7.1.15" evidence="9"/>
<evidence type="ECO:0000256" key="5">
    <source>
        <dbReference type="ARBA" id="ARBA00022840"/>
    </source>
</evidence>
<sequence>MSVIVFGSINIDEVYTVPHIVRPGETITSTKRVEVAGGKGANSCVSAARSGANTFMYANVGSDGKWVKDIIGESGANTKNILELQDETTGRAIIQVNEEGENSIFLYPGANHKHVLKNVLDSMQTNGVRKGDYMVLANETNSVYEIIQEAKSRLGVTVVWNPAPMPTKHTPELANALGYVDVLVVNETEICDLIKLASTEYPETVISTAESTGDYSALVEMISDTYGTKIVVVTKGSKGVEASINYGTKKSDTESRAIISMAIAPVPQDRVVDTTAAGDTWIGYFVSGLSSSNLVEFFSGGECNQADVKSSVEKAMGRANYASGITVTRHGAIPSIPTKQEVDNFVATNKV</sequence>
<keyword evidence="6 9" id="KW-0460">Magnesium</keyword>
<dbReference type="HAMAP" id="MF_01987">
    <property type="entry name" value="Ribokinase"/>
    <property type="match status" value="1"/>
</dbReference>
<feature type="binding site" evidence="9">
    <location>
        <position position="335"/>
    </location>
    <ligand>
        <name>K(+)</name>
        <dbReference type="ChEBI" id="CHEBI:29103"/>
    </ligand>
</feature>
<evidence type="ECO:0000256" key="2">
    <source>
        <dbReference type="ARBA" id="ARBA00022723"/>
    </source>
</evidence>
<dbReference type="AlphaFoldDB" id="A0A2T9Y1S8"/>
<accession>A0A2T9Y1S8</accession>
<feature type="binding site" evidence="9">
    <location>
        <position position="331"/>
    </location>
    <ligand>
        <name>K(+)</name>
        <dbReference type="ChEBI" id="CHEBI:29103"/>
    </ligand>
</feature>
<keyword evidence="4 9" id="KW-0418">Kinase</keyword>
<dbReference type="EMBL" id="MBFT01000943">
    <property type="protein sequence ID" value="PVU86278.1"/>
    <property type="molecule type" value="Genomic_DNA"/>
</dbReference>
<comment type="function">
    <text evidence="9">Catalyzes the phosphorylation of ribose at O-5 in a reaction requiring ATP and magnesium. The resulting D-ribose-5-phosphate can then be used either for sythesis of nucleotides, histidine, and tryptophan, or as a component of the pentose phosphate pathway.</text>
</comment>
<dbReference type="CDD" id="cd01174">
    <property type="entry name" value="ribokinase"/>
    <property type="match status" value="1"/>
</dbReference>
<dbReference type="GO" id="GO:0005634">
    <property type="term" value="C:nucleus"/>
    <property type="evidence" value="ECO:0007669"/>
    <property type="project" value="UniProtKB-SubCell"/>
</dbReference>
<comment type="activity regulation">
    <text evidence="9">Activated by a monovalent cation that binds near, but not in, the active site. The most likely occupant of the site in vivo is potassium. Ion binding induces a conformational change that may alter substrate affinity.</text>
</comment>